<keyword evidence="2" id="KW-1185">Reference proteome</keyword>
<dbReference type="Proteomes" id="UP001596104">
    <property type="component" value="Unassembled WGS sequence"/>
</dbReference>
<protein>
    <submittedName>
        <fullName evidence="1">BrnT family toxin</fullName>
    </submittedName>
</protein>
<dbReference type="EMBL" id="JBHSLV010000021">
    <property type="protein sequence ID" value="MFC5393609.1"/>
    <property type="molecule type" value="Genomic_DNA"/>
</dbReference>
<proteinExistence type="predicted"/>
<dbReference type="InterPro" id="IPR007460">
    <property type="entry name" value="BrnT_toxin"/>
</dbReference>
<organism evidence="1 2">
    <name type="scientific">Bosea vestrisii</name>
    <dbReference type="NCBI Taxonomy" id="151416"/>
    <lineage>
        <taxon>Bacteria</taxon>
        <taxon>Pseudomonadati</taxon>
        <taxon>Pseudomonadota</taxon>
        <taxon>Alphaproteobacteria</taxon>
        <taxon>Hyphomicrobiales</taxon>
        <taxon>Boseaceae</taxon>
        <taxon>Bosea</taxon>
    </lineage>
</organism>
<evidence type="ECO:0000313" key="1">
    <source>
        <dbReference type="EMBL" id="MFC5393609.1"/>
    </source>
</evidence>
<dbReference type="RefSeq" id="WP_377008639.1">
    <property type="nucleotide sequence ID" value="NZ_JBHSLV010000021.1"/>
</dbReference>
<dbReference type="InterPro" id="IPR038573">
    <property type="entry name" value="BrnT_sf"/>
</dbReference>
<dbReference type="Gene3D" id="3.10.450.530">
    <property type="entry name" value="Ribonuclease toxin, BrnT, of type II toxin-antitoxin system"/>
    <property type="match status" value="1"/>
</dbReference>
<evidence type="ECO:0000313" key="2">
    <source>
        <dbReference type="Proteomes" id="UP001596104"/>
    </source>
</evidence>
<accession>A0ABW0HCB5</accession>
<gene>
    <name evidence="1" type="ORF">ACFPPC_13270</name>
</gene>
<name>A0ABW0HCB5_9HYPH</name>
<dbReference type="Pfam" id="PF04365">
    <property type="entry name" value="BrnT_toxin"/>
    <property type="match status" value="1"/>
</dbReference>
<sequence>MKASETRFEWNYDKNATNIRKHGIAFRDAIKAFSDVNSFEYRSQGPHAEQRCVLIGSVEGRLVAVIYTVREERIRIISARAARREERNRWNETRS</sequence>
<comment type="caution">
    <text evidence="1">The sequence shown here is derived from an EMBL/GenBank/DDBJ whole genome shotgun (WGS) entry which is preliminary data.</text>
</comment>
<reference evidence="2" key="1">
    <citation type="journal article" date="2019" name="Int. J. Syst. Evol. Microbiol.">
        <title>The Global Catalogue of Microorganisms (GCM) 10K type strain sequencing project: providing services to taxonomists for standard genome sequencing and annotation.</title>
        <authorList>
            <consortium name="The Broad Institute Genomics Platform"/>
            <consortium name="The Broad Institute Genome Sequencing Center for Infectious Disease"/>
            <person name="Wu L."/>
            <person name="Ma J."/>
        </authorList>
    </citation>
    <scope>NUCLEOTIDE SEQUENCE [LARGE SCALE GENOMIC DNA]</scope>
    <source>
        <strain evidence="2">CGMCC 1.16326</strain>
    </source>
</reference>